<sequence>MLQHSGQLDAQSRLTAGGATVSFGHRPDLKKAP</sequence>
<reference evidence="2" key="2">
    <citation type="journal article" date="2003" name="Proc. Natl. Acad. Sci. U.S.A.">
        <title>Host defense reinforces host-parasite cospeciation.</title>
        <authorList>
            <person name="Clayton D.H."/>
            <person name="Bush S.E."/>
            <person name="Goates B.M."/>
            <person name="Johnson K.P."/>
        </authorList>
    </citation>
    <scope>NUCLEOTIDE SEQUENCE</scope>
</reference>
<feature type="region of interest" description="Disordered" evidence="1">
    <location>
        <begin position="1"/>
        <end position="33"/>
    </location>
</feature>
<dbReference type="EMBL" id="AF190426">
    <property type="protein sequence ID" value="AAF01337.1"/>
    <property type="molecule type" value="Genomic_DNA"/>
</dbReference>
<protein>
    <submittedName>
        <fullName evidence="2">Aspartate transcarbamylase leader</fullName>
    </submittedName>
</protein>
<name>Q9RMS9_ENTAG</name>
<reference evidence="2" key="1">
    <citation type="journal article" date="1999" name="J. Mol. Biol.">
        <title>Divergent allosteric patterns verify the regulatory paradigm for aspartate transcarbamylase.</title>
        <authorList>
            <person name="Wales M.E."/>
            <person name="Madison L.L."/>
            <person name="Glaser S.S."/>
            <person name="Wild J.R."/>
        </authorList>
    </citation>
    <scope>NUCLEOTIDE SEQUENCE</scope>
</reference>
<feature type="compositionally biased region" description="Polar residues" evidence="1">
    <location>
        <begin position="1"/>
        <end position="14"/>
    </location>
</feature>
<evidence type="ECO:0000313" key="2">
    <source>
        <dbReference type="EMBL" id="AAF01337.1"/>
    </source>
</evidence>
<evidence type="ECO:0000256" key="1">
    <source>
        <dbReference type="SAM" id="MobiDB-lite"/>
    </source>
</evidence>
<organism evidence="2">
    <name type="scientific">Enterobacter agglomerans</name>
    <name type="common">Erwinia herbicola</name>
    <name type="synonym">Pantoea agglomerans</name>
    <dbReference type="NCBI Taxonomy" id="549"/>
    <lineage>
        <taxon>Bacteria</taxon>
        <taxon>Pseudomonadati</taxon>
        <taxon>Pseudomonadota</taxon>
        <taxon>Gammaproteobacteria</taxon>
        <taxon>Enterobacterales</taxon>
        <taxon>Erwiniaceae</taxon>
        <taxon>Pantoea</taxon>
        <taxon>Pantoea agglomerans group</taxon>
    </lineage>
</organism>
<proteinExistence type="predicted"/>
<dbReference type="AlphaFoldDB" id="Q9RMS9"/>
<gene>
    <name evidence="2" type="primary">pyrL</name>
</gene>
<accession>Q9RMS9</accession>